<feature type="region of interest" description="Disordered" evidence="1">
    <location>
        <begin position="64"/>
        <end position="115"/>
    </location>
</feature>
<keyword evidence="3" id="KW-1185">Reference proteome</keyword>
<dbReference type="Proteomes" id="UP000250235">
    <property type="component" value="Unassembled WGS sequence"/>
</dbReference>
<name>A0A2Z7D504_9LAMI</name>
<proteinExistence type="predicted"/>
<feature type="compositionally biased region" description="Basic and acidic residues" evidence="1">
    <location>
        <begin position="179"/>
        <end position="198"/>
    </location>
</feature>
<feature type="compositionally biased region" description="Polar residues" evidence="1">
    <location>
        <begin position="166"/>
        <end position="178"/>
    </location>
</feature>
<evidence type="ECO:0000256" key="1">
    <source>
        <dbReference type="SAM" id="MobiDB-lite"/>
    </source>
</evidence>
<feature type="region of interest" description="Disordered" evidence="1">
    <location>
        <begin position="1"/>
        <end position="24"/>
    </location>
</feature>
<evidence type="ECO:0000313" key="3">
    <source>
        <dbReference type="Proteomes" id="UP000250235"/>
    </source>
</evidence>
<reference evidence="2 3" key="1">
    <citation type="journal article" date="2015" name="Proc. Natl. Acad. Sci. U.S.A.">
        <title>The resurrection genome of Boea hygrometrica: A blueprint for survival of dehydration.</title>
        <authorList>
            <person name="Xiao L."/>
            <person name="Yang G."/>
            <person name="Zhang L."/>
            <person name="Yang X."/>
            <person name="Zhao S."/>
            <person name="Ji Z."/>
            <person name="Zhou Q."/>
            <person name="Hu M."/>
            <person name="Wang Y."/>
            <person name="Chen M."/>
            <person name="Xu Y."/>
            <person name="Jin H."/>
            <person name="Xiao X."/>
            <person name="Hu G."/>
            <person name="Bao F."/>
            <person name="Hu Y."/>
            <person name="Wan P."/>
            <person name="Li L."/>
            <person name="Deng X."/>
            <person name="Kuang T."/>
            <person name="Xiang C."/>
            <person name="Zhu J.K."/>
            <person name="Oliver M.J."/>
            <person name="He Y."/>
        </authorList>
    </citation>
    <scope>NUCLEOTIDE SEQUENCE [LARGE SCALE GENOMIC DNA]</scope>
    <source>
        <strain evidence="3">cv. XS01</strain>
    </source>
</reference>
<feature type="region of interest" description="Disordered" evidence="1">
    <location>
        <begin position="156"/>
        <end position="204"/>
    </location>
</feature>
<organism evidence="2 3">
    <name type="scientific">Dorcoceras hygrometricum</name>
    <dbReference type="NCBI Taxonomy" id="472368"/>
    <lineage>
        <taxon>Eukaryota</taxon>
        <taxon>Viridiplantae</taxon>
        <taxon>Streptophyta</taxon>
        <taxon>Embryophyta</taxon>
        <taxon>Tracheophyta</taxon>
        <taxon>Spermatophyta</taxon>
        <taxon>Magnoliopsida</taxon>
        <taxon>eudicotyledons</taxon>
        <taxon>Gunneridae</taxon>
        <taxon>Pentapetalae</taxon>
        <taxon>asterids</taxon>
        <taxon>lamiids</taxon>
        <taxon>Lamiales</taxon>
        <taxon>Gesneriaceae</taxon>
        <taxon>Didymocarpoideae</taxon>
        <taxon>Trichosporeae</taxon>
        <taxon>Loxocarpinae</taxon>
        <taxon>Dorcoceras</taxon>
    </lineage>
</organism>
<protein>
    <submittedName>
        <fullName evidence="2">Uncharacterized protein</fullName>
    </submittedName>
</protein>
<feature type="compositionally biased region" description="Polar residues" evidence="1">
    <location>
        <begin position="74"/>
        <end position="85"/>
    </location>
</feature>
<gene>
    <name evidence="2" type="ORF">F511_05083</name>
</gene>
<accession>A0A2Z7D504</accession>
<dbReference type="AlphaFoldDB" id="A0A2Z7D504"/>
<sequence>MAGSLPSGPHPGPEGPNRTDLGSNRWLTRENWSLQLDAPAMLHRHDHLLVLEFVLPAPATTSKALMYGSPPGPDSSNVTDRTSNHGPLDPATMAGSLPSGPHPGPEGPNRTDLGSNRWLTRENWSLQLDAPAMLHRHDHLLVLEFVLPAPATTSKALMYGSPPGPDSSNVTDRTSNHGPTREKEPLQVDAPALRRDAPHTTSTT</sequence>
<evidence type="ECO:0000313" key="2">
    <source>
        <dbReference type="EMBL" id="KZV54702.1"/>
    </source>
</evidence>
<dbReference type="EMBL" id="KQ989233">
    <property type="protein sequence ID" value="KZV54702.1"/>
    <property type="molecule type" value="Genomic_DNA"/>
</dbReference>